<dbReference type="EMBL" id="CACRZD030000011">
    <property type="protein sequence ID" value="CAA6667785.1"/>
    <property type="molecule type" value="Genomic_DNA"/>
</dbReference>
<sequence length="66" mass="7060">MVAPAISSLIVAVVFSVDSEWKTRAGNICVASFDWSCCGVCKAVDHMKEVHRTCGEGEAAVWNVST</sequence>
<feature type="signal peptide" evidence="1">
    <location>
        <begin position="1"/>
        <end position="25"/>
    </location>
</feature>
<keyword evidence="1" id="KW-0732">Signal</keyword>
<evidence type="ECO:0000256" key="1">
    <source>
        <dbReference type="SAM" id="SignalP"/>
    </source>
</evidence>
<protein>
    <submittedName>
        <fullName evidence="2">Uncharacterized protein</fullName>
    </submittedName>
</protein>
<reference evidence="2 3" key="1">
    <citation type="submission" date="2019-12" db="EMBL/GenBank/DDBJ databases">
        <authorList>
            <person name="Scholz U."/>
            <person name="Mascher M."/>
            <person name="Fiebig A."/>
        </authorList>
    </citation>
    <scope>NUCLEOTIDE SEQUENCE</scope>
</reference>
<gene>
    <name evidence="2" type="ORF">SI7747_11014179</name>
</gene>
<evidence type="ECO:0000313" key="3">
    <source>
        <dbReference type="Proteomes" id="UP001189122"/>
    </source>
</evidence>
<proteinExistence type="predicted"/>
<evidence type="ECO:0000313" key="2">
    <source>
        <dbReference type="EMBL" id="CAA2628538.1"/>
    </source>
</evidence>
<keyword evidence="3" id="KW-1185">Reference proteome</keyword>
<name>A0A7I8JDI5_SPIIN</name>
<feature type="chain" id="PRO_5029629380" evidence="1">
    <location>
        <begin position="26"/>
        <end position="66"/>
    </location>
</feature>
<organism evidence="2">
    <name type="scientific">Spirodela intermedia</name>
    <name type="common">Intermediate duckweed</name>
    <dbReference type="NCBI Taxonomy" id="51605"/>
    <lineage>
        <taxon>Eukaryota</taxon>
        <taxon>Viridiplantae</taxon>
        <taxon>Streptophyta</taxon>
        <taxon>Embryophyta</taxon>
        <taxon>Tracheophyta</taxon>
        <taxon>Spermatophyta</taxon>
        <taxon>Magnoliopsida</taxon>
        <taxon>Liliopsida</taxon>
        <taxon>Araceae</taxon>
        <taxon>Lemnoideae</taxon>
        <taxon>Spirodela</taxon>
    </lineage>
</organism>
<dbReference type="AlphaFoldDB" id="A0A7I8JDI5"/>
<dbReference type="Proteomes" id="UP001189122">
    <property type="component" value="Unassembled WGS sequence"/>
</dbReference>
<dbReference type="EMBL" id="LR743598">
    <property type="protein sequence ID" value="CAA2628538.1"/>
    <property type="molecule type" value="Genomic_DNA"/>
</dbReference>
<accession>A0A7I8JDI5</accession>